<gene>
    <name evidence="7" type="ORF">D2V17_13405</name>
</gene>
<dbReference type="InterPro" id="IPR009056">
    <property type="entry name" value="Cyt_c-like_dom"/>
</dbReference>
<dbReference type="Proteomes" id="UP000265366">
    <property type="component" value="Unassembled WGS sequence"/>
</dbReference>
<evidence type="ECO:0000313" key="7">
    <source>
        <dbReference type="EMBL" id="RIV83191.1"/>
    </source>
</evidence>
<evidence type="ECO:0000256" key="2">
    <source>
        <dbReference type="ARBA" id="ARBA00022723"/>
    </source>
</evidence>
<sequence>MSKIALKLSLLALPLVLGACQTVAAEEAGVAPPVASSEGHALAQAACAGCHSVERYGLSPNPKSPEFPTIANARGLSVATLTNWLRNAHNYPEEMDFYLEDDETASLVNYILSLRDEAYQPPR</sequence>
<comment type="caution">
    <text evidence="7">The sequence shown here is derived from an EMBL/GenBank/DDBJ whole genome shotgun (WGS) entry which is preliminary data.</text>
</comment>
<reference evidence="7 8" key="1">
    <citation type="submission" date="2018-08" db="EMBL/GenBank/DDBJ databases">
        <title>Erythrobacter zhengii sp.nov., a bacterium isolated from deep-sea sediment.</title>
        <authorList>
            <person name="Fang C."/>
            <person name="Wu Y.-H."/>
            <person name="Sun C."/>
            <person name="Wang H."/>
            <person name="Cheng H."/>
            <person name="Meng F.-X."/>
            <person name="Wang C.-S."/>
            <person name="Xu X.-W."/>
        </authorList>
    </citation>
    <scope>NUCLEOTIDE SEQUENCE [LARGE SCALE GENOMIC DNA]</scope>
    <source>
        <strain evidence="7 8">CCTCC AB 2015396</strain>
    </source>
</reference>
<dbReference type="OrthoDB" id="7596428at2"/>
<dbReference type="EMBL" id="QXFM01000113">
    <property type="protein sequence ID" value="RIV83191.1"/>
    <property type="molecule type" value="Genomic_DNA"/>
</dbReference>
<protein>
    <recommendedName>
        <fullName evidence="6">Cytochrome c domain-containing protein</fullName>
    </recommendedName>
</protein>
<dbReference type="Pfam" id="PF00034">
    <property type="entry name" value="Cytochrom_C"/>
    <property type="match status" value="1"/>
</dbReference>
<dbReference type="GO" id="GO:0046872">
    <property type="term" value="F:metal ion binding"/>
    <property type="evidence" value="ECO:0007669"/>
    <property type="project" value="UniProtKB-KW"/>
</dbReference>
<dbReference type="RefSeq" id="WP_119593311.1">
    <property type="nucleotide sequence ID" value="NZ_QXFM01000113.1"/>
</dbReference>
<feature type="chain" id="PRO_5017216981" description="Cytochrome c domain-containing protein" evidence="5">
    <location>
        <begin position="25"/>
        <end position="123"/>
    </location>
</feature>
<dbReference type="AlphaFoldDB" id="A0A3A1P432"/>
<dbReference type="GO" id="GO:0009055">
    <property type="term" value="F:electron transfer activity"/>
    <property type="evidence" value="ECO:0007669"/>
    <property type="project" value="InterPro"/>
</dbReference>
<organism evidence="7 8">
    <name type="scientific">Aurantiacibacter xanthus</name>
    <dbReference type="NCBI Taxonomy" id="1784712"/>
    <lineage>
        <taxon>Bacteria</taxon>
        <taxon>Pseudomonadati</taxon>
        <taxon>Pseudomonadota</taxon>
        <taxon>Alphaproteobacteria</taxon>
        <taxon>Sphingomonadales</taxon>
        <taxon>Erythrobacteraceae</taxon>
        <taxon>Aurantiacibacter</taxon>
    </lineage>
</organism>
<keyword evidence="2 4" id="KW-0479">Metal-binding</keyword>
<keyword evidence="5" id="KW-0732">Signal</keyword>
<evidence type="ECO:0000256" key="1">
    <source>
        <dbReference type="ARBA" id="ARBA00022617"/>
    </source>
</evidence>
<keyword evidence="1 4" id="KW-0349">Heme</keyword>
<feature type="signal peptide" evidence="5">
    <location>
        <begin position="1"/>
        <end position="24"/>
    </location>
</feature>
<keyword evidence="3 4" id="KW-0408">Iron</keyword>
<evidence type="ECO:0000256" key="3">
    <source>
        <dbReference type="ARBA" id="ARBA00023004"/>
    </source>
</evidence>
<evidence type="ECO:0000256" key="4">
    <source>
        <dbReference type="PROSITE-ProRule" id="PRU00433"/>
    </source>
</evidence>
<evidence type="ECO:0000256" key="5">
    <source>
        <dbReference type="SAM" id="SignalP"/>
    </source>
</evidence>
<dbReference type="InterPro" id="IPR036909">
    <property type="entry name" value="Cyt_c-like_dom_sf"/>
</dbReference>
<evidence type="ECO:0000313" key="8">
    <source>
        <dbReference type="Proteomes" id="UP000265366"/>
    </source>
</evidence>
<proteinExistence type="predicted"/>
<name>A0A3A1P432_9SPHN</name>
<dbReference type="Gene3D" id="1.10.760.10">
    <property type="entry name" value="Cytochrome c-like domain"/>
    <property type="match status" value="1"/>
</dbReference>
<dbReference type="PROSITE" id="PS51257">
    <property type="entry name" value="PROKAR_LIPOPROTEIN"/>
    <property type="match status" value="1"/>
</dbReference>
<dbReference type="SUPFAM" id="SSF46626">
    <property type="entry name" value="Cytochrome c"/>
    <property type="match status" value="1"/>
</dbReference>
<dbReference type="GO" id="GO:0020037">
    <property type="term" value="F:heme binding"/>
    <property type="evidence" value="ECO:0007669"/>
    <property type="project" value="InterPro"/>
</dbReference>
<evidence type="ECO:0000259" key="6">
    <source>
        <dbReference type="PROSITE" id="PS51007"/>
    </source>
</evidence>
<feature type="domain" description="Cytochrome c" evidence="6">
    <location>
        <begin position="34"/>
        <end position="115"/>
    </location>
</feature>
<accession>A0A3A1P432</accession>
<keyword evidence="8" id="KW-1185">Reference proteome</keyword>
<dbReference type="PROSITE" id="PS51007">
    <property type="entry name" value="CYTC"/>
    <property type="match status" value="1"/>
</dbReference>